<reference evidence="3" key="1">
    <citation type="journal article" date="2019" name="Int. J. Syst. Evol. Microbiol.">
        <title>The Global Catalogue of Microorganisms (GCM) 10K type strain sequencing project: providing services to taxonomists for standard genome sequencing and annotation.</title>
        <authorList>
            <consortium name="The Broad Institute Genomics Platform"/>
            <consortium name="The Broad Institute Genome Sequencing Center for Infectious Disease"/>
            <person name="Wu L."/>
            <person name="Ma J."/>
        </authorList>
    </citation>
    <scope>NUCLEOTIDE SEQUENCE [LARGE SCALE GENOMIC DNA]</scope>
    <source>
        <strain evidence="3">JCM 18303</strain>
    </source>
</reference>
<accession>A0ABP9PSP0</accession>
<feature type="region of interest" description="Disordered" evidence="1">
    <location>
        <begin position="1"/>
        <end position="21"/>
    </location>
</feature>
<evidence type="ECO:0000313" key="3">
    <source>
        <dbReference type="Proteomes" id="UP001428817"/>
    </source>
</evidence>
<sequence>MLVAGGQRSARGREGGQGSMSEFRTVLRGQVEHAQAAVQSAWRFGNDERARLYGARVAELLEVAARHGVDTAGWVEPAVRAFAVDAR</sequence>
<gene>
    <name evidence="2" type="ORF">GCM10023321_14840</name>
</gene>
<evidence type="ECO:0000313" key="2">
    <source>
        <dbReference type="EMBL" id="GAA5150034.1"/>
    </source>
</evidence>
<proteinExistence type="predicted"/>
<evidence type="ECO:0000256" key="1">
    <source>
        <dbReference type="SAM" id="MobiDB-lite"/>
    </source>
</evidence>
<dbReference type="Proteomes" id="UP001428817">
    <property type="component" value="Unassembled WGS sequence"/>
</dbReference>
<organism evidence="2 3">
    <name type="scientific">Pseudonocardia eucalypti</name>
    <dbReference type="NCBI Taxonomy" id="648755"/>
    <lineage>
        <taxon>Bacteria</taxon>
        <taxon>Bacillati</taxon>
        <taxon>Actinomycetota</taxon>
        <taxon>Actinomycetes</taxon>
        <taxon>Pseudonocardiales</taxon>
        <taxon>Pseudonocardiaceae</taxon>
        <taxon>Pseudonocardia</taxon>
    </lineage>
</organism>
<dbReference type="EMBL" id="BAABJP010000005">
    <property type="protein sequence ID" value="GAA5150034.1"/>
    <property type="molecule type" value="Genomic_DNA"/>
</dbReference>
<protein>
    <submittedName>
        <fullName evidence="2">Uncharacterized protein</fullName>
    </submittedName>
</protein>
<name>A0ABP9PSP0_9PSEU</name>
<keyword evidence="3" id="KW-1185">Reference proteome</keyword>
<comment type="caution">
    <text evidence="2">The sequence shown here is derived from an EMBL/GenBank/DDBJ whole genome shotgun (WGS) entry which is preliminary data.</text>
</comment>